<dbReference type="Proteomes" id="UP001589865">
    <property type="component" value="Unassembled WGS sequence"/>
</dbReference>
<organism evidence="6 7">
    <name type="scientific">Roseomonas elaeocarpi</name>
    <dbReference type="NCBI Taxonomy" id="907779"/>
    <lineage>
        <taxon>Bacteria</taxon>
        <taxon>Pseudomonadati</taxon>
        <taxon>Pseudomonadota</taxon>
        <taxon>Alphaproteobacteria</taxon>
        <taxon>Acetobacterales</taxon>
        <taxon>Roseomonadaceae</taxon>
        <taxon>Roseomonas</taxon>
    </lineage>
</organism>
<comment type="caution">
    <text evidence="6">The sequence shown here is derived from an EMBL/GenBank/DDBJ whole genome shotgun (WGS) entry which is preliminary data.</text>
</comment>
<reference evidence="6 7" key="1">
    <citation type="submission" date="2024-09" db="EMBL/GenBank/DDBJ databases">
        <authorList>
            <person name="Sun Q."/>
            <person name="Mori K."/>
        </authorList>
    </citation>
    <scope>NUCLEOTIDE SEQUENCE [LARGE SCALE GENOMIC DNA]</scope>
    <source>
        <strain evidence="6 7">TBRC 5777</strain>
    </source>
</reference>
<evidence type="ECO:0000256" key="1">
    <source>
        <dbReference type="ARBA" id="ARBA00004418"/>
    </source>
</evidence>
<evidence type="ECO:0000313" key="6">
    <source>
        <dbReference type="EMBL" id="MFC0407138.1"/>
    </source>
</evidence>
<evidence type="ECO:0000256" key="4">
    <source>
        <dbReference type="SAM" id="SignalP"/>
    </source>
</evidence>
<gene>
    <name evidence="6" type="ORF">ACFFGY_02690</name>
</gene>
<proteinExistence type="inferred from homology"/>
<accession>A0ABV6JN54</accession>
<feature type="signal peptide" evidence="4">
    <location>
        <begin position="1"/>
        <end position="26"/>
    </location>
</feature>
<feature type="domain" description="SsuA/THI5-like" evidence="5">
    <location>
        <begin position="55"/>
        <end position="257"/>
    </location>
</feature>
<evidence type="ECO:0000313" key="7">
    <source>
        <dbReference type="Proteomes" id="UP001589865"/>
    </source>
</evidence>
<comment type="similarity">
    <text evidence="2">Belongs to the bacterial solute-binding protein SsuA/TauA family.</text>
</comment>
<evidence type="ECO:0000259" key="5">
    <source>
        <dbReference type="Pfam" id="PF09084"/>
    </source>
</evidence>
<evidence type="ECO:0000256" key="2">
    <source>
        <dbReference type="ARBA" id="ARBA00010742"/>
    </source>
</evidence>
<dbReference type="RefSeq" id="WP_377042828.1">
    <property type="nucleotide sequence ID" value="NZ_JBHLUN010000002.1"/>
</dbReference>
<feature type="chain" id="PRO_5046201475" evidence="4">
    <location>
        <begin position="27"/>
        <end position="364"/>
    </location>
</feature>
<keyword evidence="7" id="KW-1185">Reference proteome</keyword>
<dbReference type="PANTHER" id="PTHR30024:SF47">
    <property type="entry name" value="TAURINE-BINDING PERIPLASMIC PROTEIN"/>
    <property type="match status" value="1"/>
</dbReference>
<protein>
    <submittedName>
        <fullName evidence="6">ABC transporter substrate-binding protein</fullName>
    </submittedName>
</protein>
<keyword evidence="3 4" id="KW-0732">Signal</keyword>
<comment type="subcellular location">
    <subcellularLocation>
        <location evidence="1">Periplasm</location>
    </subcellularLocation>
</comment>
<name>A0ABV6JN54_9PROT</name>
<evidence type="ECO:0000256" key="3">
    <source>
        <dbReference type="ARBA" id="ARBA00022729"/>
    </source>
</evidence>
<dbReference type="Pfam" id="PF09084">
    <property type="entry name" value="NMT1"/>
    <property type="match status" value="1"/>
</dbReference>
<sequence length="364" mass="39192">MHRRSFAQLGLSLAALPLAMPRRAAAADKPLRKVRIAVSTTVLNVGYPMLTLPLTLGYWREEGYDVELMPVGASLQSIQQMVGGNAEFGEVNASVIVQANSKNGLPVRIAMGNGVIDWSVAVDANGPITSAKDLKGKTIGVFSLATGGIAYFNSFLRNNGLDPAKDVELVPLGLGAPPIEALRSGKVQGLLYWAAAIASFENAGLKLRKLVGEDWRQYPDYTLAVMQATVDKDPEMVVGIARGMAKATVYALANPDCARQLHWDRYPSTKPTGADPETLVRWDLNTQQAQLDSLKDAFTLNGGKLWGNADPAAYDRLVKFMLDTKQIDKPVAASSMMVKIPDYFEKVGRFDVAAVQAAAAACKP</sequence>
<dbReference type="InterPro" id="IPR015168">
    <property type="entry name" value="SsuA/THI5"/>
</dbReference>
<dbReference type="EMBL" id="JBHLUN010000002">
    <property type="protein sequence ID" value="MFC0407138.1"/>
    <property type="molecule type" value="Genomic_DNA"/>
</dbReference>
<dbReference type="PANTHER" id="PTHR30024">
    <property type="entry name" value="ALIPHATIC SULFONATES-BINDING PROTEIN-RELATED"/>
    <property type="match status" value="1"/>
</dbReference>
<dbReference type="Gene3D" id="3.40.190.10">
    <property type="entry name" value="Periplasmic binding protein-like II"/>
    <property type="match status" value="2"/>
</dbReference>
<dbReference type="SUPFAM" id="SSF53850">
    <property type="entry name" value="Periplasmic binding protein-like II"/>
    <property type="match status" value="1"/>
</dbReference>